<keyword evidence="1 4" id="KW-0456">Lyase</keyword>
<name>A0AAC9RQS1_9CLOT</name>
<dbReference type="CDD" id="cd11613">
    <property type="entry name" value="SAF_AH_GD"/>
    <property type="match status" value="1"/>
</dbReference>
<dbReference type="InterPro" id="IPR052172">
    <property type="entry name" value="UxaA_altronate/galactarate_dh"/>
</dbReference>
<evidence type="ECO:0000313" key="6">
    <source>
        <dbReference type="Proteomes" id="UP000192478"/>
    </source>
</evidence>
<reference evidence="4 6" key="2">
    <citation type="submission" date="2017-03" db="EMBL/GenBank/DDBJ databases">
        <title>Complete sequence of Clostridium formicaceticum DSM 92.</title>
        <authorList>
            <person name="Poehlein A."/>
            <person name="Karl M."/>
            <person name="Bengelsdorf F.R."/>
            <person name="Duerre P."/>
            <person name="Daniel R."/>
        </authorList>
    </citation>
    <scope>NUCLEOTIDE SEQUENCE [LARGE SCALE GENOMIC DNA]</scope>
    <source>
        <strain evidence="4 6">DSM 92</strain>
    </source>
</reference>
<reference evidence="3 5" key="1">
    <citation type="submission" date="2016-10" db="EMBL/GenBank/DDBJ databases">
        <title>Complete Genome Sequence of Acetogen Clostridium formicoaceticum ATCC 27076.</title>
        <authorList>
            <person name="Bao T."/>
            <person name="Cheng C."/>
            <person name="Zhao J."/>
            <person name="Yang S.-T."/>
            <person name="Wang J."/>
            <person name="Wang M."/>
        </authorList>
    </citation>
    <scope>NUCLEOTIDE SEQUENCE [LARGE SCALE GENOMIC DNA]</scope>
    <source>
        <strain evidence="3 5">ATCC 27076</strain>
    </source>
</reference>
<dbReference type="GO" id="GO:0016787">
    <property type="term" value="F:hydrolase activity"/>
    <property type="evidence" value="ECO:0007669"/>
    <property type="project" value="UniProtKB-KW"/>
</dbReference>
<dbReference type="EMBL" id="CP020559">
    <property type="protein sequence ID" value="ARE89692.1"/>
    <property type="molecule type" value="Genomic_DNA"/>
</dbReference>
<dbReference type="Proteomes" id="UP000177894">
    <property type="component" value="Chromosome"/>
</dbReference>
<dbReference type="PANTHER" id="PTHR30536">
    <property type="entry name" value="ALTRONATE/GALACTARATE DEHYDRATASE"/>
    <property type="match status" value="1"/>
</dbReference>
<dbReference type="RefSeq" id="WP_070964699.1">
    <property type="nucleotide sequence ID" value="NZ_CP017603.1"/>
</dbReference>
<protein>
    <submittedName>
        <fullName evidence="4">Altronate dehydratase</fullName>
        <ecNumber evidence="4">4.2.1.7</ecNumber>
    </submittedName>
    <submittedName>
        <fullName evidence="3">Hydrolase</fullName>
    </submittedName>
</protein>
<dbReference type="KEGG" id="cfm:BJL90_04655"/>
<feature type="domain" description="SAF" evidence="2">
    <location>
        <begin position="17"/>
        <end position="92"/>
    </location>
</feature>
<evidence type="ECO:0000256" key="1">
    <source>
        <dbReference type="ARBA" id="ARBA00023239"/>
    </source>
</evidence>
<dbReference type="Gene3D" id="2.30.130.110">
    <property type="match status" value="1"/>
</dbReference>
<keyword evidence="5" id="KW-1185">Reference proteome</keyword>
<dbReference type="AlphaFoldDB" id="A0AAC9RQS1"/>
<dbReference type="SMART" id="SM00858">
    <property type="entry name" value="SAF"/>
    <property type="match status" value="1"/>
</dbReference>
<accession>A0AAC9RQS1</accession>
<sequence>MKAETLAVNALVISETDSVAVAIHEMKVGDKAIFKIEEEIKEISILQDIPIYHKFATKDMKAGDLVFKYGQVIGQALEDILAGQHVHTHNVVSIREGIEE</sequence>
<dbReference type="PANTHER" id="PTHR30536:SF5">
    <property type="entry name" value="ALTRONATE DEHYDRATASE"/>
    <property type="match status" value="1"/>
</dbReference>
<dbReference type="InterPro" id="IPR013974">
    <property type="entry name" value="SAF"/>
</dbReference>
<evidence type="ECO:0000313" key="3">
    <source>
        <dbReference type="EMBL" id="AOY75257.1"/>
    </source>
</evidence>
<dbReference type="Proteomes" id="UP000192478">
    <property type="component" value="Chromosome"/>
</dbReference>
<dbReference type="InterPro" id="IPR044144">
    <property type="entry name" value="SAF_UxaA/GarD"/>
</dbReference>
<keyword evidence="3" id="KW-0378">Hydrolase</keyword>
<dbReference type="GO" id="GO:0019698">
    <property type="term" value="P:D-galacturonate catabolic process"/>
    <property type="evidence" value="ECO:0007669"/>
    <property type="project" value="TreeGrafter"/>
</dbReference>
<evidence type="ECO:0000313" key="5">
    <source>
        <dbReference type="Proteomes" id="UP000177894"/>
    </source>
</evidence>
<dbReference type="GO" id="GO:0008789">
    <property type="term" value="F:altronate dehydratase activity"/>
    <property type="evidence" value="ECO:0007669"/>
    <property type="project" value="UniProtKB-EC"/>
</dbReference>
<dbReference type="Pfam" id="PF08666">
    <property type="entry name" value="SAF"/>
    <property type="match status" value="1"/>
</dbReference>
<dbReference type="EMBL" id="CP017603">
    <property type="protein sequence ID" value="AOY75257.1"/>
    <property type="molecule type" value="Genomic_DNA"/>
</dbReference>
<evidence type="ECO:0000259" key="2">
    <source>
        <dbReference type="SMART" id="SM00858"/>
    </source>
</evidence>
<organism evidence="4 6">
    <name type="scientific">Clostridium formicaceticum</name>
    <dbReference type="NCBI Taxonomy" id="1497"/>
    <lineage>
        <taxon>Bacteria</taxon>
        <taxon>Bacillati</taxon>
        <taxon>Bacillota</taxon>
        <taxon>Clostridia</taxon>
        <taxon>Eubacteriales</taxon>
        <taxon>Clostridiaceae</taxon>
        <taxon>Clostridium</taxon>
    </lineage>
</organism>
<gene>
    <name evidence="4" type="primary">uxaA_4</name>
    <name evidence="3" type="ORF">BJL90_04655</name>
    <name evidence="4" type="ORF">CLFO_41730</name>
</gene>
<dbReference type="EC" id="4.2.1.7" evidence="4"/>
<evidence type="ECO:0000313" key="4">
    <source>
        <dbReference type="EMBL" id="ARE89692.1"/>
    </source>
</evidence>
<proteinExistence type="predicted"/>